<organism evidence="2 3">
    <name type="scientific">Paenibacillus contaminans</name>
    <dbReference type="NCBI Taxonomy" id="450362"/>
    <lineage>
        <taxon>Bacteria</taxon>
        <taxon>Bacillati</taxon>
        <taxon>Bacillota</taxon>
        <taxon>Bacilli</taxon>
        <taxon>Bacillales</taxon>
        <taxon>Paenibacillaceae</taxon>
        <taxon>Paenibacillus</taxon>
    </lineage>
</organism>
<evidence type="ECO:0000256" key="1">
    <source>
        <dbReference type="SAM" id="MobiDB-lite"/>
    </source>
</evidence>
<feature type="region of interest" description="Disordered" evidence="1">
    <location>
        <begin position="43"/>
        <end position="62"/>
    </location>
</feature>
<comment type="caution">
    <text evidence="2">The sequence shown here is derived from an EMBL/GenBank/DDBJ whole genome shotgun (WGS) entry which is preliminary data.</text>
</comment>
<dbReference type="EMBL" id="QMFB01000003">
    <property type="protein sequence ID" value="RAV22065.1"/>
    <property type="molecule type" value="Genomic_DNA"/>
</dbReference>
<sequence length="114" mass="12599">MSYYSKQNEAKLHILQSLARSQRALARMIEALADIQSERARSLFSDARSDRPSSAGGGPPGLDRQLAESIKAIAACQKVLAFKMTGVRVNRIRRSRPGKIWLNRSIVSCAKQEG</sequence>
<dbReference type="OrthoDB" id="2660806at2"/>
<evidence type="ECO:0000313" key="3">
    <source>
        <dbReference type="Proteomes" id="UP000250369"/>
    </source>
</evidence>
<evidence type="ECO:0000313" key="2">
    <source>
        <dbReference type="EMBL" id="RAV22065.1"/>
    </source>
</evidence>
<dbReference type="AlphaFoldDB" id="A0A329MQ92"/>
<dbReference type="RefSeq" id="WP_113030374.1">
    <property type="nucleotide sequence ID" value="NZ_QMFB01000003.1"/>
</dbReference>
<gene>
    <name evidence="2" type="ORF">DQG23_08510</name>
</gene>
<accession>A0A329MQ92</accession>
<name>A0A329MQ92_9BACL</name>
<dbReference type="Proteomes" id="UP000250369">
    <property type="component" value="Unassembled WGS sequence"/>
</dbReference>
<protein>
    <submittedName>
        <fullName evidence="2">Uncharacterized protein</fullName>
    </submittedName>
</protein>
<proteinExistence type="predicted"/>
<reference evidence="2 3" key="1">
    <citation type="journal article" date="2009" name="Int. J. Syst. Evol. Microbiol.">
        <title>Paenibacillus contaminans sp. nov., isolated from a contaminated laboratory plate.</title>
        <authorList>
            <person name="Chou J.H."/>
            <person name="Lee J.H."/>
            <person name="Lin M.C."/>
            <person name="Chang P.S."/>
            <person name="Arun A.B."/>
            <person name="Young C.C."/>
            <person name="Chen W.M."/>
        </authorList>
    </citation>
    <scope>NUCLEOTIDE SEQUENCE [LARGE SCALE GENOMIC DNA]</scope>
    <source>
        <strain evidence="2 3">CKOBP-6</strain>
    </source>
</reference>
<keyword evidence="3" id="KW-1185">Reference proteome</keyword>